<dbReference type="AlphaFoldDB" id="A0A0C3NUK5"/>
<evidence type="ECO:0000313" key="2">
    <source>
        <dbReference type="Proteomes" id="UP000054217"/>
    </source>
</evidence>
<accession>A0A0C3NUK5</accession>
<proteinExistence type="predicted"/>
<dbReference type="OrthoDB" id="3237072at2759"/>
<dbReference type="Proteomes" id="UP000054217">
    <property type="component" value="Unassembled WGS sequence"/>
</dbReference>
<organism evidence="1 2">
    <name type="scientific">Pisolithus tinctorius Marx 270</name>
    <dbReference type="NCBI Taxonomy" id="870435"/>
    <lineage>
        <taxon>Eukaryota</taxon>
        <taxon>Fungi</taxon>
        <taxon>Dikarya</taxon>
        <taxon>Basidiomycota</taxon>
        <taxon>Agaricomycotina</taxon>
        <taxon>Agaricomycetes</taxon>
        <taxon>Agaricomycetidae</taxon>
        <taxon>Boletales</taxon>
        <taxon>Sclerodermatineae</taxon>
        <taxon>Pisolithaceae</taxon>
        <taxon>Pisolithus</taxon>
    </lineage>
</organism>
<dbReference type="InParanoid" id="A0A0C3NUK5"/>
<dbReference type="HOGENOM" id="CLU_1917932_0_0_1"/>
<name>A0A0C3NUK5_PISTI</name>
<gene>
    <name evidence="1" type="ORF">M404DRAFT_825811</name>
</gene>
<evidence type="ECO:0008006" key="3">
    <source>
        <dbReference type="Google" id="ProtNLM"/>
    </source>
</evidence>
<reference evidence="1 2" key="1">
    <citation type="submission" date="2014-04" db="EMBL/GenBank/DDBJ databases">
        <authorList>
            <consortium name="DOE Joint Genome Institute"/>
            <person name="Kuo A."/>
            <person name="Kohler A."/>
            <person name="Costa M.D."/>
            <person name="Nagy L.G."/>
            <person name="Floudas D."/>
            <person name="Copeland A."/>
            <person name="Barry K.W."/>
            <person name="Cichocki N."/>
            <person name="Veneault-Fourrey C."/>
            <person name="LaButti K."/>
            <person name="Lindquist E.A."/>
            <person name="Lipzen A."/>
            <person name="Lundell T."/>
            <person name="Morin E."/>
            <person name="Murat C."/>
            <person name="Sun H."/>
            <person name="Tunlid A."/>
            <person name="Henrissat B."/>
            <person name="Grigoriev I.V."/>
            <person name="Hibbett D.S."/>
            <person name="Martin F."/>
            <person name="Nordberg H.P."/>
            <person name="Cantor M.N."/>
            <person name="Hua S.X."/>
        </authorList>
    </citation>
    <scope>NUCLEOTIDE SEQUENCE [LARGE SCALE GENOMIC DNA]</scope>
    <source>
        <strain evidence="1 2">Marx 270</strain>
    </source>
</reference>
<evidence type="ECO:0000313" key="1">
    <source>
        <dbReference type="EMBL" id="KIN98878.1"/>
    </source>
</evidence>
<keyword evidence="2" id="KW-1185">Reference proteome</keyword>
<dbReference type="EMBL" id="KN832011">
    <property type="protein sequence ID" value="KIN98878.1"/>
    <property type="molecule type" value="Genomic_DNA"/>
</dbReference>
<reference evidence="2" key="2">
    <citation type="submission" date="2015-01" db="EMBL/GenBank/DDBJ databases">
        <title>Evolutionary Origins and Diversification of the Mycorrhizal Mutualists.</title>
        <authorList>
            <consortium name="DOE Joint Genome Institute"/>
            <consortium name="Mycorrhizal Genomics Consortium"/>
            <person name="Kohler A."/>
            <person name="Kuo A."/>
            <person name="Nagy L.G."/>
            <person name="Floudas D."/>
            <person name="Copeland A."/>
            <person name="Barry K.W."/>
            <person name="Cichocki N."/>
            <person name="Veneault-Fourrey C."/>
            <person name="LaButti K."/>
            <person name="Lindquist E.A."/>
            <person name="Lipzen A."/>
            <person name="Lundell T."/>
            <person name="Morin E."/>
            <person name="Murat C."/>
            <person name="Riley R."/>
            <person name="Ohm R."/>
            <person name="Sun H."/>
            <person name="Tunlid A."/>
            <person name="Henrissat B."/>
            <person name="Grigoriev I.V."/>
            <person name="Hibbett D.S."/>
            <person name="Martin F."/>
        </authorList>
    </citation>
    <scope>NUCLEOTIDE SEQUENCE [LARGE SCALE GENOMIC DNA]</scope>
    <source>
        <strain evidence="2">Marx 270</strain>
    </source>
</reference>
<protein>
    <recommendedName>
        <fullName evidence="3">F-box domain-containing protein</fullName>
    </recommendedName>
</protein>
<sequence>MHSSSAIENAMANPEMTDELVDRFLDVQTDKVTSGTVNRSLVQIDALPVELLTQMLHDAILADTDRCEVHRHRKQELACVSRCWRDTIFNNPFFWTTILVTPQWAPSLVEAHVQRSGRLLVAIQIKLWQPPA</sequence>